<proteinExistence type="predicted"/>
<evidence type="ECO:0000256" key="1">
    <source>
        <dbReference type="SAM" id="MobiDB-lite"/>
    </source>
</evidence>
<evidence type="ECO:0000313" key="2">
    <source>
        <dbReference type="EMBL" id="GFH20779.1"/>
    </source>
</evidence>
<feature type="compositionally biased region" description="Basic and acidic residues" evidence="1">
    <location>
        <begin position="33"/>
        <end position="43"/>
    </location>
</feature>
<accession>A0A699ZMB1</accession>
<name>A0A699ZMB1_HAELA</name>
<dbReference type="Proteomes" id="UP000485058">
    <property type="component" value="Unassembled WGS sequence"/>
</dbReference>
<dbReference type="EMBL" id="BLLF01001695">
    <property type="protein sequence ID" value="GFH20779.1"/>
    <property type="molecule type" value="Genomic_DNA"/>
</dbReference>
<feature type="region of interest" description="Disordered" evidence="1">
    <location>
        <begin position="30"/>
        <end position="56"/>
    </location>
</feature>
<comment type="caution">
    <text evidence="2">The sequence shown here is derived from an EMBL/GenBank/DDBJ whole genome shotgun (WGS) entry which is preliminary data.</text>
</comment>
<dbReference type="AlphaFoldDB" id="A0A699ZMB1"/>
<gene>
    <name evidence="2" type="ORF">HaLaN_17957</name>
</gene>
<feature type="non-terminal residue" evidence="2">
    <location>
        <position position="56"/>
    </location>
</feature>
<feature type="non-terminal residue" evidence="2">
    <location>
        <position position="1"/>
    </location>
</feature>
<protein>
    <submittedName>
        <fullName evidence="2">Uncharacterized protein</fullName>
    </submittedName>
</protein>
<sequence length="56" mass="5706">MVIGMSVCSAVVSPLGAATHSACLAVTPVGQPRDLHKGSEGVKMEPPPSHRGQRAV</sequence>
<evidence type="ECO:0000313" key="3">
    <source>
        <dbReference type="Proteomes" id="UP000485058"/>
    </source>
</evidence>
<reference evidence="2 3" key="1">
    <citation type="submission" date="2020-02" db="EMBL/GenBank/DDBJ databases">
        <title>Draft genome sequence of Haematococcus lacustris strain NIES-144.</title>
        <authorList>
            <person name="Morimoto D."/>
            <person name="Nakagawa S."/>
            <person name="Yoshida T."/>
            <person name="Sawayama S."/>
        </authorList>
    </citation>
    <scope>NUCLEOTIDE SEQUENCE [LARGE SCALE GENOMIC DNA]</scope>
    <source>
        <strain evidence="2 3">NIES-144</strain>
    </source>
</reference>
<organism evidence="2 3">
    <name type="scientific">Haematococcus lacustris</name>
    <name type="common">Green alga</name>
    <name type="synonym">Haematococcus pluvialis</name>
    <dbReference type="NCBI Taxonomy" id="44745"/>
    <lineage>
        <taxon>Eukaryota</taxon>
        <taxon>Viridiplantae</taxon>
        <taxon>Chlorophyta</taxon>
        <taxon>core chlorophytes</taxon>
        <taxon>Chlorophyceae</taxon>
        <taxon>CS clade</taxon>
        <taxon>Chlamydomonadales</taxon>
        <taxon>Haematococcaceae</taxon>
        <taxon>Haematococcus</taxon>
    </lineage>
</organism>
<keyword evidence="3" id="KW-1185">Reference proteome</keyword>